<comment type="caution">
    <text evidence="10">The sequence shown here is derived from an EMBL/GenBank/DDBJ whole genome shotgun (WGS) entry which is preliminary data.</text>
</comment>
<keyword evidence="6" id="KW-0413">Isomerase</keyword>
<dbReference type="SMART" id="SM00028">
    <property type="entry name" value="TPR"/>
    <property type="match status" value="3"/>
</dbReference>
<keyword evidence="5" id="KW-0697">Rotamase</keyword>
<evidence type="ECO:0000256" key="7">
    <source>
        <dbReference type="ARBA" id="ARBA00029569"/>
    </source>
</evidence>
<evidence type="ECO:0000256" key="1">
    <source>
        <dbReference type="ARBA" id="ARBA00000971"/>
    </source>
</evidence>
<dbReference type="FunFam" id="1.25.40.10:FF:000029">
    <property type="entry name" value="peptidyl-prolyl cis-trans isomerase D"/>
    <property type="match status" value="1"/>
</dbReference>
<evidence type="ECO:0000256" key="5">
    <source>
        <dbReference type="ARBA" id="ARBA00023110"/>
    </source>
</evidence>
<dbReference type="AlphaFoldDB" id="A0A9D4LHI0"/>
<evidence type="ECO:0000313" key="10">
    <source>
        <dbReference type="EMBL" id="KAH3858145.1"/>
    </source>
</evidence>
<evidence type="ECO:0000256" key="3">
    <source>
        <dbReference type="ARBA" id="ARBA00022737"/>
    </source>
</evidence>
<evidence type="ECO:0000256" key="2">
    <source>
        <dbReference type="ARBA" id="ARBA00013194"/>
    </source>
</evidence>
<dbReference type="Gene3D" id="1.25.40.10">
    <property type="entry name" value="Tetratricopeptide repeat domain"/>
    <property type="match status" value="1"/>
</dbReference>
<sequence>MLLQVCRIVDCGELAPGQDDGYNTDDGTGDKYADWPEDSGVKFDTEEDTIKVIAIVGEIKDIGNKLYKEKSYEKAKQKYTKAMRYIEKLEDDADLTDEQEKELKEKHKLSIHLNIAACKLPLKDYEGTVEDCDKALDIAPGNIKALFRKGQAQVYLKAWEKAQDTLTKAANLDPEDKVIQKELVKVKAAMEQEKKKEKQMYQRMFAAS</sequence>
<keyword evidence="9" id="KW-0175">Coiled coil</keyword>
<protein>
    <recommendedName>
        <fullName evidence="2">peptidylprolyl isomerase</fullName>
        <ecNumber evidence="2">5.2.1.8</ecNumber>
    </recommendedName>
    <alternativeName>
        <fullName evidence="7">Rotamase</fullName>
    </alternativeName>
</protein>
<evidence type="ECO:0000256" key="8">
    <source>
        <dbReference type="PROSITE-ProRule" id="PRU00339"/>
    </source>
</evidence>
<evidence type="ECO:0000256" key="6">
    <source>
        <dbReference type="ARBA" id="ARBA00023235"/>
    </source>
</evidence>
<dbReference type="PANTHER" id="PTHR46512">
    <property type="entry name" value="PEPTIDYLPROLYL ISOMERASE"/>
    <property type="match status" value="1"/>
</dbReference>
<reference evidence="10" key="2">
    <citation type="submission" date="2020-11" db="EMBL/GenBank/DDBJ databases">
        <authorList>
            <person name="McCartney M.A."/>
            <person name="Auch B."/>
            <person name="Kono T."/>
            <person name="Mallez S."/>
            <person name="Becker A."/>
            <person name="Gohl D.M."/>
            <person name="Silverstein K.A.T."/>
            <person name="Koren S."/>
            <person name="Bechman K.B."/>
            <person name="Herman A."/>
            <person name="Abrahante J.E."/>
            <person name="Garbe J."/>
        </authorList>
    </citation>
    <scope>NUCLEOTIDE SEQUENCE</scope>
    <source>
        <strain evidence="10">Duluth1</strain>
        <tissue evidence="10">Whole animal</tissue>
    </source>
</reference>
<dbReference type="Proteomes" id="UP000828390">
    <property type="component" value="Unassembled WGS sequence"/>
</dbReference>
<name>A0A9D4LHI0_DREPO</name>
<dbReference type="InterPro" id="IPR050754">
    <property type="entry name" value="FKBP4/5/8-like"/>
</dbReference>
<evidence type="ECO:0000313" key="11">
    <source>
        <dbReference type="Proteomes" id="UP000828390"/>
    </source>
</evidence>
<dbReference type="SUPFAM" id="SSF48452">
    <property type="entry name" value="TPR-like"/>
    <property type="match status" value="1"/>
</dbReference>
<reference evidence="10" key="1">
    <citation type="journal article" date="2019" name="bioRxiv">
        <title>The Genome of the Zebra Mussel, Dreissena polymorpha: A Resource for Invasive Species Research.</title>
        <authorList>
            <person name="McCartney M.A."/>
            <person name="Auch B."/>
            <person name="Kono T."/>
            <person name="Mallez S."/>
            <person name="Zhang Y."/>
            <person name="Obille A."/>
            <person name="Becker A."/>
            <person name="Abrahante J.E."/>
            <person name="Garbe J."/>
            <person name="Badalamenti J.P."/>
            <person name="Herman A."/>
            <person name="Mangelson H."/>
            <person name="Liachko I."/>
            <person name="Sullivan S."/>
            <person name="Sone E.D."/>
            <person name="Koren S."/>
            <person name="Silverstein K.A.T."/>
            <person name="Beckman K.B."/>
            <person name="Gohl D.M."/>
        </authorList>
    </citation>
    <scope>NUCLEOTIDE SEQUENCE</scope>
    <source>
        <strain evidence="10">Duluth1</strain>
        <tissue evidence="10">Whole animal</tissue>
    </source>
</reference>
<dbReference type="EC" id="5.2.1.8" evidence="2"/>
<keyword evidence="4 8" id="KW-0802">TPR repeat</keyword>
<organism evidence="10 11">
    <name type="scientific">Dreissena polymorpha</name>
    <name type="common">Zebra mussel</name>
    <name type="synonym">Mytilus polymorpha</name>
    <dbReference type="NCBI Taxonomy" id="45954"/>
    <lineage>
        <taxon>Eukaryota</taxon>
        <taxon>Metazoa</taxon>
        <taxon>Spiralia</taxon>
        <taxon>Lophotrochozoa</taxon>
        <taxon>Mollusca</taxon>
        <taxon>Bivalvia</taxon>
        <taxon>Autobranchia</taxon>
        <taxon>Heteroconchia</taxon>
        <taxon>Euheterodonta</taxon>
        <taxon>Imparidentia</taxon>
        <taxon>Neoheterodontei</taxon>
        <taxon>Myida</taxon>
        <taxon>Dreissenoidea</taxon>
        <taxon>Dreissenidae</taxon>
        <taxon>Dreissena</taxon>
    </lineage>
</organism>
<dbReference type="PROSITE" id="PS50005">
    <property type="entry name" value="TPR"/>
    <property type="match status" value="1"/>
</dbReference>
<proteinExistence type="predicted"/>
<evidence type="ECO:0000256" key="4">
    <source>
        <dbReference type="ARBA" id="ARBA00022803"/>
    </source>
</evidence>
<feature type="repeat" description="TPR" evidence="8">
    <location>
        <begin position="143"/>
        <end position="176"/>
    </location>
</feature>
<comment type="catalytic activity">
    <reaction evidence="1">
        <text>[protein]-peptidylproline (omega=180) = [protein]-peptidylproline (omega=0)</text>
        <dbReference type="Rhea" id="RHEA:16237"/>
        <dbReference type="Rhea" id="RHEA-COMP:10747"/>
        <dbReference type="Rhea" id="RHEA-COMP:10748"/>
        <dbReference type="ChEBI" id="CHEBI:83833"/>
        <dbReference type="ChEBI" id="CHEBI:83834"/>
        <dbReference type="EC" id="5.2.1.8"/>
    </reaction>
</comment>
<dbReference type="GO" id="GO:0003755">
    <property type="term" value="F:peptidyl-prolyl cis-trans isomerase activity"/>
    <property type="evidence" value="ECO:0007669"/>
    <property type="project" value="UniProtKB-KW"/>
</dbReference>
<dbReference type="EMBL" id="JAIWYP010000003">
    <property type="protein sequence ID" value="KAH3858145.1"/>
    <property type="molecule type" value="Genomic_DNA"/>
</dbReference>
<dbReference type="InterPro" id="IPR019734">
    <property type="entry name" value="TPR_rpt"/>
</dbReference>
<accession>A0A9D4LHI0</accession>
<gene>
    <name evidence="10" type="ORF">DPMN_100765</name>
</gene>
<keyword evidence="3" id="KW-0677">Repeat</keyword>
<dbReference type="InterPro" id="IPR011990">
    <property type="entry name" value="TPR-like_helical_dom_sf"/>
</dbReference>
<dbReference type="PANTHER" id="PTHR46512:SF9">
    <property type="entry name" value="PEPTIDYLPROLYL ISOMERASE"/>
    <property type="match status" value="1"/>
</dbReference>
<evidence type="ECO:0000256" key="9">
    <source>
        <dbReference type="SAM" id="Coils"/>
    </source>
</evidence>
<keyword evidence="11" id="KW-1185">Reference proteome</keyword>
<feature type="coiled-coil region" evidence="9">
    <location>
        <begin position="72"/>
        <end position="106"/>
    </location>
</feature>